<dbReference type="EMBL" id="CP003349">
    <property type="protein sequence ID" value="AFD09462.1"/>
    <property type="molecule type" value="Genomic_DNA"/>
</dbReference>
<dbReference type="Proteomes" id="UP000007590">
    <property type="component" value="Chromosome"/>
</dbReference>
<protein>
    <submittedName>
        <fullName evidence="2">DinB family protein</fullName>
    </submittedName>
</protein>
<dbReference type="SUPFAM" id="SSF109854">
    <property type="entry name" value="DinB/YfiT-like putative metalloenzymes"/>
    <property type="match status" value="1"/>
</dbReference>
<dbReference type="OrthoDB" id="9793216at2"/>
<dbReference type="InterPro" id="IPR024775">
    <property type="entry name" value="DinB-like"/>
</dbReference>
<name>H8KNC9_SOLCM</name>
<dbReference type="STRING" id="929556.Solca_4472"/>
<dbReference type="eggNOG" id="COG2318">
    <property type="taxonomic scope" value="Bacteria"/>
</dbReference>
<reference evidence="2" key="1">
    <citation type="submission" date="2012-02" db="EMBL/GenBank/DDBJ databases">
        <title>The complete genome of Solitalea canadensis DSM 3403.</title>
        <authorList>
            <consortium name="US DOE Joint Genome Institute (JGI-PGF)"/>
            <person name="Lucas S."/>
            <person name="Copeland A."/>
            <person name="Lapidus A."/>
            <person name="Glavina del Rio T."/>
            <person name="Dalin E."/>
            <person name="Tice H."/>
            <person name="Bruce D."/>
            <person name="Goodwin L."/>
            <person name="Pitluck S."/>
            <person name="Peters L."/>
            <person name="Ovchinnikova G."/>
            <person name="Lu M."/>
            <person name="Kyrpides N."/>
            <person name="Mavromatis K."/>
            <person name="Ivanova N."/>
            <person name="Brettin T."/>
            <person name="Detter J.C."/>
            <person name="Han C."/>
            <person name="Larimer F."/>
            <person name="Land M."/>
            <person name="Hauser L."/>
            <person name="Markowitz V."/>
            <person name="Cheng J.-F."/>
            <person name="Hugenholtz P."/>
            <person name="Woyke T."/>
            <person name="Wu D."/>
            <person name="Spring S."/>
            <person name="Schroeder M."/>
            <person name="Kopitz M."/>
            <person name="Brambilla E."/>
            <person name="Klenk H.-P."/>
            <person name="Eisen J.A."/>
        </authorList>
    </citation>
    <scope>NUCLEOTIDE SEQUENCE</scope>
    <source>
        <strain evidence="2">DSM 3403</strain>
    </source>
</reference>
<sequence length="168" mass="19355">MRPTEGTYATYFEHYISLVEEQDVKDALKNSTEQFFTFIDSLPKDKADFAYAKDKWTLKEVLLHITDAERIFSYRALRFSRNDTTPLPSFDENEFIHFANAGKRSLQSVIEEFKTVRNATLSLFNSLDDDELTRKGISSSQTCTALALGYIIAGHSKHHSNIIKERYL</sequence>
<gene>
    <name evidence="2" type="ordered locus">Solca_4472</name>
</gene>
<evidence type="ECO:0000313" key="2">
    <source>
        <dbReference type="EMBL" id="AFD09462.1"/>
    </source>
</evidence>
<proteinExistence type="predicted"/>
<evidence type="ECO:0000313" key="3">
    <source>
        <dbReference type="Proteomes" id="UP000007590"/>
    </source>
</evidence>
<dbReference type="Pfam" id="PF12867">
    <property type="entry name" value="DinB_2"/>
    <property type="match status" value="1"/>
</dbReference>
<keyword evidence="3" id="KW-1185">Reference proteome</keyword>
<dbReference type="Gene3D" id="1.20.120.450">
    <property type="entry name" value="dinb family like domain"/>
    <property type="match status" value="1"/>
</dbReference>
<dbReference type="HOGENOM" id="CLU_105789_2_0_10"/>
<dbReference type="RefSeq" id="WP_014682684.1">
    <property type="nucleotide sequence ID" value="NC_017770.1"/>
</dbReference>
<dbReference type="InterPro" id="IPR034660">
    <property type="entry name" value="DinB/YfiT-like"/>
</dbReference>
<dbReference type="AlphaFoldDB" id="H8KNC9"/>
<dbReference type="KEGG" id="scn:Solca_4472"/>
<feature type="domain" description="DinB-like" evidence="1">
    <location>
        <begin position="28"/>
        <end position="162"/>
    </location>
</feature>
<accession>H8KNC9</accession>
<evidence type="ECO:0000259" key="1">
    <source>
        <dbReference type="Pfam" id="PF12867"/>
    </source>
</evidence>
<organism evidence="2 3">
    <name type="scientific">Solitalea canadensis (strain ATCC 29591 / DSM 3403 / JCM 21819 / LMG 8368 / NBRC 15130 / NCIMB 12057 / USAM 9D)</name>
    <name type="common">Flexibacter canadensis</name>
    <dbReference type="NCBI Taxonomy" id="929556"/>
    <lineage>
        <taxon>Bacteria</taxon>
        <taxon>Pseudomonadati</taxon>
        <taxon>Bacteroidota</taxon>
        <taxon>Sphingobacteriia</taxon>
        <taxon>Sphingobacteriales</taxon>
        <taxon>Sphingobacteriaceae</taxon>
        <taxon>Solitalea</taxon>
    </lineage>
</organism>